<dbReference type="CDD" id="cd06559">
    <property type="entry name" value="Endonuclease_V"/>
    <property type="match status" value="1"/>
</dbReference>
<keyword evidence="6" id="KW-0227">DNA damage</keyword>
<feature type="binding site" evidence="6">
    <location>
        <position position="113"/>
    </location>
    <ligand>
        <name>Mg(2+)</name>
        <dbReference type="ChEBI" id="CHEBI:18420"/>
    </ligand>
</feature>
<dbReference type="GO" id="GO:0016891">
    <property type="term" value="F:RNA endonuclease activity producing 5'-phosphomonoesters, hydrolytic mechanism"/>
    <property type="evidence" value="ECO:0007669"/>
    <property type="project" value="TreeGrafter"/>
</dbReference>
<organism evidence="7">
    <name type="scientific">Candidatus Atribacter allofermentans</name>
    <dbReference type="NCBI Taxonomy" id="1852833"/>
    <lineage>
        <taxon>Bacteria</taxon>
        <taxon>Pseudomonadati</taxon>
        <taxon>Atribacterota</taxon>
        <taxon>Atribacteria</taxon>
        <taxon>Atribacterales</taxon>
        <taxon>Atribacteraceae</taxon>
        <taxon>Atribacter</taxon>
    </lineage>
</organism>
<keyword evidence="5 6" id="KW-0378">Hydrolase</keyword>
<keyword evidence="6" id="KW-0460">Magnesium</keyword>
<evidence type="ECO:0000256" key="1">
    <source>
        <dbReference type="ARBA" id="ARBA00004496"/>
    </source>
</evidence>
<dbReference type="GO" id="GO:0003727">
    <property type="term" value="F:single-stranded RNA binding"/>
    <property type="evidence" value="ECO:0007669"/>
    <property type="project" value="TreeGrafter"/>
</dbReference>
<dbReference type="PANTHER" id="PTHR28511">
    <property type="entry name" value="ENDONUCLEASE V"/>
    <property type="match status" value="1"/>
</dbReference>
<keyword evidence="4 6" id="KW-0255">Endonuclease</keyword>
<protein>
    <recommendedName>
        <fullName evidence="6">Endonuclease V</fullName>
        <ecNumber evidence="6">3.1.21.7</ecNumber>
    </recommendedName>
    <alternativeName>
        <fullName evidence="6">Deoxyinosine 3'endonuclease</fullName>
    </alternativeName>
    <alternativeName>
        <fullName evidence="6">Deoxyribonuclease V</fullName>
        <shortName evidence="6">DNase V</shortName>
    </alternativeName>
</protein>
<dbReference type="EC" id="3.1.21.7" evidence="6"/>
<dbReference type="Pfam" id="PF04493">
    <property type="entry name" value="Endonuclease_5"/>
    <property type="match status" value="1"/>
</dbReference>
<evidence type="ECO:0000256" key="6">
    <source>
        <dbReference type="HAMAP-Rule" id="MF_00801"/>
    </source>
</evidence>
<gene>
    <name evidence="6 7" type="primary">nfi</name>
    <name evidence="7" type="ORF">BWY41_01680</name>
</gene>
<dbReference type="EMBL" id="MWBQ01000163">
    <property type="protein sequence ID" value="OQA55346.1"/>
    <property type="molecule type" value="Genomic_DNA"/>
</dbReference>
<comment type="caution">
    <text evidence="7">The sequence shown here is derived from an EMBL/GenBank/DDBJ whole genome shotgun (WGS) entry which is preliminary data.</text>
</comment>
<comment type="cofactor">
    <cofactor evidence="6">
        <name>Mg(2+)</name>
        <dbReference type="ChEBI" id="CHEBI:18420"/>
    </cofactor>
</comment>
<comment type="similarity">
    <text evidence="6">Belongs to the endonuclease V family.</text>
</comment>
<dbReference type="InterPro" id="IPR007581">
    <property type="entry name" value="Endonuclease-V"/>
</dbReference>
<evidence type="ECO:0000313" key="7">
    <source>
        <dbReference type="EMBL" id="OQA55346.1"/>
    </source>
</evidence>
<sequence length="233" mass="26510">MIQPTRFFPFDVNTQEAIRIQRSLTQQVSFSFPFHPQEIQCIAGIDVSYLEKNLGCAVIVTFSYPELQVIEVVHSIKKVQFPYIPGLLSFREGPVVASAFQLLKSIPQIFFFDGQGIAHPRGVGLATHMGILYNIVSIGVAKSLLVGQYVEPPSGKGEYSWIFYHDQIIGATLRSRKEVKPIFVSPGHRIDLQNSLEWTLKVTGKYRIPEPTRIAHLYADKIKRNEVKFREYQ</sequence>
<evidence type="ECO:0000256" key="4">
    <source>
        <dbReference type="ARBA" id="ARBA00022759"/>
    </source>
</evidence>
<keyword evidence="6" id="KW-0479">Metal-binding</keyword>
<dbReference type="Gene3D" id="3.30.2170.10">
    <property type="entry name" value="archaeoglobus fulgidus dsm 4304 superfamily"/>
    <property type="match status" value="1"/>
</dbReference>
<feature type="binding site" evidence="6">
    <location>
        <position position="46"/>
    </location>
    <ligand>
        <name>Mg(2+)</name>
        <dbReference type="ChEBI" id="CHEBI:18420"/>
    </ligand>
</feature>
<evidence type="ECO:0000256" key="2">
    <source>
        <dbReference type="ARBA" id="ARBA00022490"/>
    </source>
</evidence>
<dbReference type="PANTHER" id="PTHR28511:SF1">
    <property type="entry name" value="ENDONUCLEASE V"/>
    <property type="match status" value="1"/>
</dbReference>
<keyword evidence="2 6" id="KW-0963">Cytoplasm</keyword>
<dbReference type="HAMAP" id="MF_00801">
    <property type="entry name" value="Endonuclease_5"/>
    <property type="match status" value="1"/>
</dbReference>
<evidence type="ECO:0000256" key="3">
    <source>
        <dbReference type="ARBA" id="ARBA00022722"/>
    </source>
</evidence>
<keyword evidence="3 6" id="KW-0540">Nuclease</keyword>
<dbReference type="GO" id="GO:0006281">
    <property type="term" value="P:DNA repair"/>
    <property type="evidence" value="ECO:0007669"/>
    <property type="project" value="UniProtKB-UniRule"/>
</dbReference>
<evidence type="ECO:0000256" key="5">
    <source>
        <dbReference type="ARBA" id="ARBA00022801"/>
    </source>
</evidence>
<comment type="subcellular location">
    <subcellularLocation>
        <location evidence="1 6">Cytoplasm</location>
    </subcellularLocation>
</comment>
<keyword evidence="6" id="KW-0234">DNA repair</keyword>
<dbReference type="Proteomes" id="UP000485569">
    <property type="component" value="Unassembled WGS sequence"/>
</dbReference>
<dbReference type="GO" id="GO:0043737">
    <property type="term" value="F:deoxyribonuclease V activity"/>
    <property type="evidence" value="ECO:0007669"/>
    <property type="project" value="UniProtKB-UniRule"/>
</dbReference>
<accession>A0A1V5SL95</accession>
<dbReference type="AlphaFoldDB" id="A0A1V5SL95"/>
<feature type="site" description="Interaction with target DNA" evidence="6">
    <location>
        <position position="83"/>
    </location>
</feature>
<dbReference type="GO" id="GO:0005737">
    <property type="term" value="C:cytoplasm"/>
    <property type="evidence" value="ECO:0007669"/>
    <property type="project" value="UniProtKB-SubCell"/>
</dbReference>
<dbReference type="NCBIfam" id="NF008629">
    <property type="entry name" value="PRK11617.1"/>
    <property type="match status" value="1"/>
</dbReference>
<reference evidence="7" key="1">
    <citation type="submission" date="2017-02" db="EMBL/GenBank/DDBJ databases">
        <title>Delving into the versatile metabolic prowess of the omnipresent phylum Bacteroidetes.</title>
        <authorList>
            <person name="Nobu M.K."/>
            <person name="Mei R."/>
            <person name="Narihiro T."/>
            <person name="Kuroda K."/>
            <person name="Liu W.-T."/>
        </authorList>
    </citation>
    <scope>NUCLEOTIDE SEQUENCE</scope>
    <source>
        <strain evidence="7">ADurb.Bin276</strain>
    </source>
</reference>
<proteinExistence type="inferred from homology"/>
<dbReference type="GO" id="GO:0000287">
    <property type="term" value="F:magnesium ion binding"/>
    <property type="evidence" value="ECO:0007669"/>
    <property type="project" value="UniProtKB-UniRule"/>
</dbReference>
<name>A0A1V5SL95_9BACT</name>
<comment type="function">
    <text evidence="6">DNA repair enzyme involved in the repair of deaminated bases. Selectively cleaves double-stranded DNA at the second phosphodiester bond 3' to a deoxyinosine leaving behind the intact lesion on the nicked DNA.</text>
</comment>
<comment type="catalytic activity">
    <reaction evidence="6">
        <text>Endonucleolytic cleavage at apurinic or apyrimidinic sites to products with a 5'-phosphate.</text>
        <dbReference type="EC" id="3.1.21.7"/>
    </reaction>
</comment>